<feature type="transmembrane region" description="Helical" evidence="2">
    <location>
        <begin position="468"/>
        <end position="486"/>
    </location>
</feature>
<keyword evidence="2" id="KW-0472">Membrane</keyword>
<dbReference type="EMBL" id="CP159989">
    <property type="protein sequence ID" value="XCP81739.1"/>
    <property type="molecule type" value="Genomic_DNA"/>
</dbReference>
<feature type="transmembrane region" description="Helical" evidence="2">
    <location>
        <begin position="84"/>
        <end position="103"/>
    </location>
</feature>
<gene>
    <name evidence="3" type="ORF">ABXS69_06915</name>
</gene>
<feature type="transmembrane region" description="Helical" evidence="2">
    <location>
        <begin position="304"/>
        <end position="327"/>
    </location>
</feature>
<evidence type="ECO:0000256" key="2">
    <source>
        <dbReference type="SAM" id="Phobius"/>
    </source>
</evidence>
<evidence type="ECO:0008006" key="4">
    <source>
        <dbReference type="Google" id="ProtNLM"/>
    </source>
</evidence>
<feature type="transmembrane region" description="Helical" evidence="2">
    <location>
        <begin position="244"/>
        <end position="266"/>
    </location>
</feature>
<feature type="transmembrane region" description="Helical" evidence="2">
    <location>
        <begin position="167"/>
        <end position="186"/>
    </location>
</feature>
<evidence type="ECO:0000313" key="3">
    <source>
        <dbReference type="EMBL" id="XCP81739.1"/>
    </source>
</evidence>
<keyword evidence="2" id="KW-1133">Transmembrane helix</keyword>
<evidence type="ECO:0000256" key="1">
    <source>
        <dbReference type="SAM" id="MobiDB-lite"/>
    </source>
</evidence>
<sequence length="561" mass="57313">MSPRRLSGTRAWGAHARLRLRAERTWLITLPAVVLVLTALLSPSYGTAYSSEAAMARAVASARANDTMLLLYGSLSHGADPVQIAVWELGAMTCLGTSIVVVLRTASLTRGEEDRGRAELLHAASVGPARRVLGQALTLALLSALIGVGAGTGLLALDGAALADARAYGTAVALTCLLLAAQAHLAAQIASDAPGARWLGLAVLAAAYLVYGLSCSQEPGWADLPGRLSPFHLRQALSPGGQNAWLPALWGGCAWMLLVIITILTARRRDLGQGLVTMRSPRAGRPLGVGGPVPLALRLSRGGITVWALALSAAAWLLIDMGGAVVARAQEGAFDPDSGLGAILGGGDDAGEAFLGYVGSLIGALTALQAVSLANRAGADELVGRAEALASTGVRPARLLLAWWCAAAAGSGFALCCAAASAAGAGDGALGTGARDAVRLVAGQWPAALAAASVASAICGALPRWRGIAWLAPPICVGLIQFGATLDVPERVRAANPLAQAGRPGSWWLLGASAALVGIAVVRVRRRDLALASSSRSRRHPPHGIRPPAAPHREEERPCAL</sequence>
<name>A0AAU8N045_9ACTO</name>
<feature type="transmembrane region" description="Helical" evidence="2">
    <location>
        <begin position="198"/>
        <end position="214"/>
    </location>
</feature>
<proteinExistence type="predicted"/>
<feature type="region of interest" description="Disordered" evidence="1">
    <location>
        <begin position="533"/>
        <end position="561"/>
    </location>
</feature>
<feature type="transmembrane region" description="Helical" evidence="2">
    <location>
        <begin position="443"/>
        <end position="461"/>
    </location>
</feature>
<reference evidence="3" key="1">
    <citation type="submission" date="2024-05" db="EMBL/GenBank/DDBJ databases">
        <title>Draft genome assemblies of 36 bacteria isolated from hibernating arctic ground squirrels.</title>
        <authorList>
            <person name="McKee H."/>
            <person name="Mullen L."/>
            <person name="Drown D.M."/>
            <person name="Duddleston K.N."/>
        </authorList>
    </citation>
    <scope>NUCLEOTIDE SEQUENCE</scope>
    <source>
        <strain evidence="3">AR004</strain>
    </source>
</reference>
<feature type="compositionally biased region" description="Basic and acidic residues" evidence="1">
    <location>
        <begin position="551"/>
        <end position="561"/>
    </location>
</feature>
<accession>A0AAU8N045</accession>
<feature type="transmembrane region" description="Helical" evidence="2">
    <location>
        <begin position="506"/>
        <end position="524"/>
    </location>
</feature>
<protein>
    <recommendedName>
        <fullName evidence="4">ABC-2 family transporter protein</fullName>
    </recommendedName>
</protein>
<keyword evidence="2" id="KW-0812">Transmembrane</keyword>
<dbReference type="RefSeq" id="WP_366179995.1">
    <property type="nucleotide sequence ID" value="NZ_CP159989.1"/>
</dbReference>
<dbReference type="AlphaFoldDB" id="A0AAU8N045"/>
<feature type="transmembrane region" description="Helical" evidence="2">
    <location>
        <begin position="354"/>
        <end position="378"/>
    </location>
</feature>
<feature type="transmembrane region" description="Helical" evidence="2">
    <location>
        <begin position="399"/>
        <end position="423"/>
    </location>
</feature>
<feature type="transmembrane region" description="Helical" evidence="2">
    <location>
        <begin position="136"/>
        <end position="155"/>
    </location>
</feature>
<organism evidence="3">
    <name type="scientific">Actinomyces timonensis</name>
    <dbReference type="NCBI Taxonomy" id="1288391"/>
    <lineage>
        <taxon>Bacteria</taxon>
        <taxon>Bacillati</taxon>
        <taxon>Actinomycetota</taxon>
        <taxon>Actinomycetes</taxon>
        <taxon>Actinomycetales</taxon>
        <taxon>Actinomycetaceae</taxon>
        <taxon>Actinomyces</taxon>
    </lineage>
</organism>